<proteinExistence type="predicted"/>
<accession>A0ACC3NB59</accession>
<reference evidence="1" key="1">
    <citation type="submission" date="2023-07" db="EMBL/GenBank/DDBJ databases">
        <title>Black Yeasts Isolated from many extreme environments.</title>
        <authorList>
            <person name="Coleine C."/>
            <person name="Stajich J.E."/>
            <person name="Selbmann L."/>
        </authorList>
    </citation>
    <scope>NUCLEOTIDE SEQUENCE</scope>
    <source>
        <strain evidence="1">CCFEE 5714</strain>
    </source>
</reference>
<sequence>MDDNSKEQSAGATDRQEHEEPQTTQEHEEASHKPTTLKNKSKCKKHERCGRKHVKKASGSRARKDKSESDESSEDESADTDSSDSSSADDTAKRRKAKKASKAKKEKRAPRKSKKPVEDSESDEQSDEGDSDGEHSASESDESPVDTTAASMKALELQVADLKRQMAAGKKQKSKKPTRTRQKSPKSKSKSSKQSFSSQFRRVDQLWDSTIHNYKLKESAEDDDSEFAEYAFLVRRTFDWENKYRDTVVDIKSKQLRDALSVVMKDCKSVSLEAEEPTIDPNVLFLYLEELRTYYKKTMKTKIKAEKKRKLAKKLEQKRSLLKTLVKYIDEDYADTKKTLYPLLKAGNITFELLWALFKPNDVAVTACYGSWDEPRCFKVDYANKCASMTRGEWYCVEGRYLEYDGKDFGFGDFEVDVEGFKGPRKITSLATYPLQYHQNPDGVKKQIIERGERFVNMEGMHYNFHKGMAFMKKKKQILRININGRVMIDPSTFRRVNPNYPISVIKAQDDDELFSLSDDDESESDDCCCGSGSEDEEPSGGRELEKKGDDDQSPKYKYKWGKDERGRNTFLAVEVDADGDPILPQNVDKLTERADTGKRSFTEDELLLTTPVMLGFAFSEKLWLEFTISGVHDIVYNDAAFDSLVLPPNQKSIVRALVQSHKFHAARTIDDVVQGKGKGLVAVLHGPPGTGKTLTAEGISELLRCPLYMVSAGELGTDPARLEHELQKILDIAHSWGAVLLLDEADVFLEKREVHDIHRNALVSIFLRLLEYFQGILFLTTNRVETFDDAFQSRIHVALRYGELTAKAKKTVWKMFLDLVRKVEGMEVADISDYELDILSRNQLNGRQIKNLVRTAQALALNEKEKLTMDHIKRVIDVAEAFDHDLKGGTGYIDAMRSYT</sequence>
<gene>
    <name evidence="1" type="ORF">LTR37_008342</name>
</gene>
<dbReference type="Proteomes" id="UP001281147">
    <property type="component" value="Unassembled WGS sequence"/>
</dbReference>
<dbReference type="EMBL" id="JAUTXU010000061">
    <property type="protein sequence ID" value="KAK3713648.1"/>
    <property type="molecule type" value="Genomic_DNA"/>
</dbReference>
<evidence type="ECO:0000313" key="1">
    <source>
        <dbReference type="EMBL" id="KAK3713648.1"/>
    </source>
</evidence>
<protein>
    <submittedName>
        <fullName evidence="1">Uncharacterized protein</fullName>
    </submittedName>
</protein>
<evidence type="ECO:0000313" key="2">
    <source>
        <dbReference type="Proteomes" id="UP001281147"/>
    </source>
</evidence>
<organism evidence="1 2">
    <name type="scientific">Vermiconidia calcicola</name>
    <dbReference type="NCBI Taxonomy" id="1690605"/>
    <lineage>
        <taxon>Eukaryota</taxon>
        <taxon>Fungi</taxon>
        <taxon>Dikarya</taxon>
        <taxon>Ascomycota</taxon>
        <taxon>Pezizomycotina</taxon>
        <taxon>Dothideomycetes</taxon>
        <taxon>Dothideomycetidae</taxon>
        <taxon>Mycosphaerellales</taxon>
        <taxon>Extremaceae</taxon>
        <taxon>Vermiconidia</taxon>
    </lineage>
</organism>
<name>A0ACC3NB59_9PEZI</name>
<keyword evidence="2" id="KW-1185">Reference proteome</keyword>
<comment type="caution">
    <text evidence="1">The sequence shown here is derived from an EMBL/GenBank/DDBJ whole genome shotgun (WGS) entry which is preliminary data.</text>
</comment>